<reference evidence="4" key="2">
    <citation type="submission" date="2021-12" db="EMBL/GenBank/DDBJ databases">
        <title>Resequencing data analysis of finger millet.</title>
        <authorList>
            <person name="Hatakeyama M."/>
            <person name="Aluri S."/>
            <person name="Balachadran M.T."/>
            <person name="Sivarajan S.R."/>
            <person name="Poveda L."/>
            <person name="Shimizu-Inatsugi R."/>
            <person name="Schlapbach R."/>
            <person name="Sreeman S.M."/>
            <person name="Shimizu K.K."/>
        </authorList>
    </citation>
    <scope>NUCLEOTIDE SEQUENCE</scope>
</reference>
<feature type="domain" description="TFIIS central" evidence="3">
    <location>
        <begin position="271"/>
        <end position="420"/>
    </location>
</feature>
<dbReference type="InterPro" id="IPR003618">
    <property type="entry name" value="TFIIS_cen_dom"/>
</dbReference>
<evidence type="ECO:0008006" key="6">
    <source>
        <dbReference type="Google" id="ProtNLM"/>
    </source>
</evidence>
<dbReference type="InterPro" id="IPR043151">
    <property type="entry name" value="BAH_sf"/>
</dbReference>
<protein>
    <recommendedName>
        <fullName evidence="6">BAH domain-containing protein</fullName>
    </recommendedName>
</protein>
<name>A0AAV5ER73_ELECO</name>
<dbReference type="GO" id="GO:0006351">
    <property type="term" value="P:DNA-templated transcription"/>
    <property type="evidence" value="ECO:0007669"/>
    <property type="project" value="InterPro"/>
</dbReference>
<dbReference type="Pfam" id="PF07500">
    <property type="entry name" value="TFIIS_M"/>
    <property type="match status" value="1"/>
</dbReference>
<dbReference type="GO" id="GO:0003682">
    <property type="term" value="F:chromatin binding"/>
    <property type="evidence" value="ECO:0007669"/>
    <property type="project" value="InterPro"/>
</dbReference>
<proteinExistence type="predicted"/>
<feature type="region of interest" description="Disordered" evidence="1">
    <location>
        <begin position="464"/>
        <end position="489"/>
    </location>
</feature>
<feature type="compositionally biased region" description="Basic residues" evidence="1">
    <location>
        <begin position="22"/>
        <end position="41"/>
    </location>
</feature>
<sequence>MDMQKWGGGGPSGRTRCGGGARPRRRSGERRRRRVRGRPPKRAAPENGKEAAAESPLEQRPEEAPPAAESVKQRLDKPPQTRLRPHRRRAPECQTEEEAPAAADLEQQRRRWEVEHAVPIGEPVTITGSGRRGRNQRRHYASFEYNGLTFELVKRLLINSSVSFFDLGEFRVSCLADDRFCCFVVQEDSVLITPEKRSQKPYAAIIKGITETEGSLTVTGQWFYRPHEAEIEEGKFCIARDTRELFYSFHIDEVPAESVMHKYKALTGQESRDRWLDRLLESIPLAWSKEITAQNLRVDPGDATKGSSNLSPEKIVASNDKDKSYGLNDVVPIIVALERSAHEAIGITDSGKYNQKLRHLWYNIKNSSKLRGRLMEKELDPRVLLTMSPDELKMTGARCERCQEKKVGVSDIIQAGHRDRYQLECTSCGHTWFSSYDVIPSLSADSACTATVIGNTDFRAAALEEAAAHEEPQQISSSRNKEQQIRSDP</sequence>
<comment type="caution">
    <text evidence="4">The sequence shown here is derived from an EMBL/GenBank/DDBJ whole genome shotgun (WGS) entry which is preliminary data.</text>
</comment>
<feature type="compositionally biased region" description="Basic and acidic residues" evidence="1">
    <location>
        <begin position="479"/>
        <end position="489"/>
    </location>
</feature>
<dbReference type="PANTHER" id="PTHR46871:SF1">
    <property type="entry name" value="BROMO-ADJACENT HOMOLOGY (BAH) DOMAIN-CONTAINING PROTEIN"/>
    <property type="match status" value="1"/>
</dbReference>
<evidence type="ECO:0000313" key="5">
    <source>
        <dbReference type="Proteomes" id="UP001054889"/>
    </source>
</evidence>
<feature type="compositionally biased region" description="Gly residues" evidence="1">
    <location>
        <begin position="1"/>
        <end position="21"/>
    </location>
</feature>
<feature type="region of interest" description="Disordered" evidence="1">
    <location>
        <begin position="1"/>
        <end position="105"/>
    </location>
</feature>
<dbReference type="InterPro" id="IPR036575">
    <property type="entry name" value="TFIIS_cen_dom_sf"/>
</dbReference>
<organism evidence="4 5">
    <name type="scientific">Eleusine coracana subsp. coracana</name>
    <dbReference type="NCBI Taxonomy" id="191504"/>
    <lineage>
        <taxon>Eukaryota</taxon>
        <taxon>Viridiplantae</taxon>
        <taxon>Streptophyta</taxon>
        <taxon>Embryophyta</taxon>
        <taxon>Tracheophyta</taxon>
        <taxon>Spermatophyta</taxon>
        <taxon>Magnoliopsida</taxon>
        <taxon>Liliopsida</taxon>
        <taxon>Poales</taxon>
        <taxon>Poaceae</taxon>
        <taxon>PACMAD clade</taxon>
        <taxon>Chloridoideae</taxon>
        <taxon>Cynodonteae</taxon>
        <taxon>Eleusininae</taxon>
        <taxon>Eleusine</taxon>
    </lineage>
</organism>
<dbReference type="Gene3D" id="2.30.30.490">
    <property type="match status" value="1"/>
</dbReference>
<evidence type="ECO:0000259" key="2">
    <source>
        <dbReference type="PROSITE" id="PS51038"/>
    </source>
</evidence>
<feature type="compositionally biased region" description="Basic and acidic residues" evidence="1">
    <location>
        <begin position="43"/>
        <end position="63"/>
    </location>
</feature>
<evidence type="ECO:0000259" key="3">
    <source>
        <dbReference type="PROSITE" id="PS51321"/>
    </source>
</evidence>
<dbReference type="Pfam" id="PF01426">
    <property type="entry name" value="BAH"/>
    <property type="match status" value="1"/>
</dbReference>
<dbReference type="AlphaFoldDB" id="A0AAV5ER73"/>
<dbReference type="PROSITE" id="PS51038">
    <property type="entry name" value="BAH"/>
    <property type="match status" value="1"/>
</dbReference>
<dbReference type="Proteomes" id="UP001054889">
    <property type="component" value="Unassembled WGS sequence"/>
</dbReference>
<feature type="domain" description="BAH" evidence="2">
    <location>
        <begin position="182"/>
        <end position="302"/>
    </location>
</feature>
<evidence type="ECO:0000256" key="1">
    <source>
        <dbReference type="SAM" id="MobiDB-lite"/>
    </source>
</evidence>
<keyword evidence="5" id="KW-1185">Reference proteome</keyword>
<dbReference type="PANTHER" id="PTHR46871">
    <property type="entry name" value="BROMO-ADJACENT HOMOLOGY (BAH) DOMAIN-CONTAINING PROTEIN"/>
    <property type="match status" value="1"/>
</dbReference>
<dbReference type="Gene3D" id="1.10.472.30">
    <property type="entry name" value="Transcription elongation factor S-II, central domain"/>
    <property type="match status" value="1"/>
</dbReference>
<gene>
    <name evidence="4" type="primary">gb13687</name>
    <name evidence="4" type="ORF">PR202_gb13687</name>
</gene>
<dbReference type="InterPro" id="IPR001025">
    <property type="entry name" value="BAH_dom"/>
</dbReference>
<dbReference type="EMBL" id="BQKI01000078">
    <property type="protein sequence ID" value="GJN25809.1"/>
    <property type="molecule type" value="Genomic_DNA"/>
</dbReference>
<accession>A0AAV5ER73</accession>
<dbReference type="PROSITE" id="PS51321">
    <property type="entry name" value="TFIIS_CENTRAL"/>
    <property type="match status" value="1"/>
</dbReference>
<dbReference type="SUPFAM" id="SSF46942">
    <property type="entry name" value="Elongation factor TFIIS domain 2"/>
    <property type="match status" value="1"/>
</dbReference>
<evidence type="ECO:0000313" key="4">
    <source>
        <dbReference type="EMBL" id="GJN25809.1"/>
    </source>
</evidence>
<reference evidence="4" key="1">
    <citation type="journal article" date="2018" name="DNA Res.">
        <title>Multiple hybrid de novo genome assembly of finger millet, an orphan allotetraploid crop.</title>
        <authorList>
            <person name="Hatakeyama M."/>
            <person name="Aluri S."/>
            <person name="Balachadran M.T."/>
            <person name="Sivarajan S.R."/>
            <person name="Patrignani A."/>
            <person name="Gruter S."/>
            <person name="Poveda L."/>
            <person name="Shimizu-Inatsugi R."/>
            <person name="Baeten J."/>
            <person name="Francoijs K.J."/>
            <person name="Nataraja K.N."/>
            <person name="Reddy Y.A.N."/>
            <person name="Phadnis S."/>
            <person name="Ravikumar R.L."/>
            <person name="Schlapbach R."/>
            <person name="Sreeman S.M."/>
            <person name="Shimizu K.K."/>
        </authorList>
    </citation>
    <scope>NUCLEOTIDE SEQUENCE</scope>
</reference>